<evidence type="ECO:0000256" key="4">
    <source>
        <dbReference type="ARBA" id="ARBA00023134"/>
    </source>
</evidence>
<dbReference type="EMBL" id="REGN01012911">
    <property type="protein sequence ID" value="RMZ94640.1"/>
    <property type="molecule type" value="Genomic_DNA"/>
</dbReference>
<protein>
    <recommendedName>
        <fullName evidence="5">GPN-loop GTPase 2</fullName>
    </recommendedName>
</protein>
<comment type="subunit">
    <text evidence="5">Binds to RNA polymerase II (RNAPII).</text>
</comment>
<comment type="similarity">
    <text evidence="1 5">Belongs to the GPN-loop GTPase family.</text>
</comment>
<evidence type="ECO:0000313" key="7">
    <source>
        <dbReference type="Proteomes" id="UP000276133"/>
    </source>
</evidence>
<evidence type="ECO:0000313" key="6">
    <source>
        <dbReference type="EMBL" id="RMZ94640.1"/>
    </source>
</evidence>
<dbReference type="GO" id="GO:0003924">
    <property type="term" value="F:GTPase activity"/>
    <property type="evidence" value="ECO:0007669"/>
    <property type="project" value="TreeGrafter"/>
</dbReference>
<dbReference type="PANTHER" id="PTHR21231">
    <property type="entry name" value="XPA-BINDING PROTEIN 1-RELATED"/>
    <property type="match status" value="1"/>
</dbReference>
<keyword evidence="3 5" id="KW-0378">Hydrolase</keyword>
<evidence type="ECO:0000256" key="2">
    <source>
        <dbReference type="ARBA" id="ARBA00022741"/>
    </source>
</evidence>
<dbReference type="Proteomes" id="UP000276133">
    <property type="component" value="Unassembled WGS sequence"/>
</dbReference>
<keyword evidence="7" id="KW-1185">Reference proteome</keyword>
<reference evidence="6 7" key="1">
    <citation type="journal article" date="2018" name="Sci. Rep.">
        <title>Genomic signatures of local adaptation to the degree of environmental predictability in rotifers.</title>
        <authorList>
            <person name="Franch-Gras L."/>
            <person name="Hahn C."/>
            <person name="Garcia-Roger E.M."/>
            <person name="Carmona M.J."/>
            <person name="Serra M."/>
            <person name="Gomez A."/>
        </authorList>
    </citation>
    <scope>NUCLEOTIDE SEQUENCE [LARGE SCALE GENOMIC DNA]</scope>
    <source>
        <strain evidence="6">HYR1</strain>
    </source>
</reference>
<dbReference type="STRING" id="10195.A0A3M7P767"/>
<sequence length="123" mass="13893">MTVFGQIVIGPPGSGKTKYCTIMQEFLSNLGRNVFVINLDPANDRLSYDCSLNVFDLINIQDVMTNCSLGPNGSLIYCMEFLETNIDWLVDNLAKITKKIDRPYLLFDLPGQVELYTHHDSVK</sequence>
<name>A0A3M7P767_BRAPC</name>
<accession>A0A3M7P767</accession>
<dbReference type="GO" id="GO:0005737">
    <property type="term" value="C:cytoplasm"/>
    <property type="evidence" value="ECO:0007669"/>
    <property type="project" value="TreeGrafter"/>
</dbReference>
<dbReference type="AlphaFoldDB" id="A0A3M7P767"/>
<evidence type="ECO:0000256" key="3">
    <source>
        <dbReference type="ARBA" id="ARBA00022801"/>
    </source>
</evidence>
<dbReference type="Pfam" id="PF03029">
    <property type="entry name" value="ATP_bind_1"/>
    <property type="match status" value="1"/>
</dbReference>
<dbReference type="PANTHER" id="PTHR21231:SF3">
    <property type="entry name" value="GPN-LOOP GTPASE 2"/>
    <property type="match status" value="1"/>
</dbReference>
<keyword evidence="4 5" id="KW-0342">GTP-binding</keyword>
<proteinExistence type="inferred from homology"/>
<organism evidence="6 7">
    <name type="scientific">Brachionus plicatilis</name>
    <name type="common">Marine rotifer</name>
    <name type="synonym">Brachionus muelleri</name>
    <dbReference type="NCBI Taxonomy" id="10195"/>
    <lineage>
        <taxon>Eukaryota</taxon>
        <taxon>Metazoa</taxon>
        <taxon>Spiralia</taxon>
        <taxon>Gnathifera</taxon>
        <taxon>Rotifera</taxon>
        <taxon>Eurotatoria</taxon>
        <taxon>Monogononta</taxon>
        <taxon>Pseudotrocha</taxon>
        <taxon>Ploima</taxon>
        <taxon>Brachionidae</taxon>
        <taxon>Brachionus</taxon>
    </lineage>
</organism>
<feature type="non-terminal residue" evidence="6">
    <location>
        <position position="123"/>
    </location>
</feature>
<gene>
    <name evidence="6" type="ORF">BpHYR1_048668</name>
</gene>
<dbReference type="OrthoDB" id="5839at2759"/>
<keyword evidence="2 5" id="KW-0547">Nucleotide-binding</keyword>
<evidence type="ECO:0000256" key="5">
    <source>
        <dbReference type="RuleBase" id="RU365059"/>
    </source>
</evidence>
<evidence type="ECO:0000256" key="1">
    <source>
        <dbReference type="ARBA" id="ARBA00005290"/>
    </source>
</evidence>
<dbReference type="InterPro" id="IPR004130">
    <property type="entry name" value="Gpn"/>
</dbReference>
<comment type="function">
    <text evidence="5">Small GTPase required for proper localization of RNA polymerase II and III (RNAPII and RNAPIII). May act at an RNAP assembly step prior to nuclear import.</text>
</comment>
<comment type="caution">
    <text evidence="6">The sequence shown here is derived from an EMBL/GenBank/DDBJ whole genome shotgun (WGS) entry which is preliminary data.</text>
</comment>
<dbReference type="GO" id="GO:0005525">
    <property type="term" value="F:GTP binding"/>
    <property type="evidence" value="ECO:0007669"/>
    <property type="project" value="UniProtKB-KW"/>
</dbReference>
<dbReference type="SUPFAM" id="SSF52540">
    <property type="entry name" value="P-loop containing nucleoside triphosphate hydrolases"/>
    <property type="match status" value="1"/>
</dbReference>
<dbReference type="InterPro" id="IPR027417">
    <property type="entry name" value="P-loop_NTPase"/>
</dbReference>
<dbReference type="Gene3D" id="3.40.50.300">
    <property type="entry name" value="P-loop containing nucleotide triphosphate hydrolases"/>
    <property type="match status" value="1"/>
</dbReference>